<dbReference type="Pfam" id="PF09084">
    <property type="entry name" value="NMT1"/>
    <property type="match status" value="1"/>
</dbReference>
<dbReference type="EMBL" id="JBAFUR010000005">
    <property type="protein sequence ID" value="MFG1254128.1"/>
    <property type="molecule type" value="Genomic_DNA"/>
</dbReference>
<proteinExistence type="predicted"/>
<comment type="caution">
    <text evidence="3">The sequence shown here is derived from an EMBL/GenBank/DDBJ whole genome shotgun (WGS) entry which is preliminary data.</text>
</comment>
<keyword evidence="1" id="KW-0732">Signal</keyword>
<sequence>MLTRRRLLALSGAALSGAAVALAGGPLSPAHAALPPTRLGILQFGSAAWEIAAMGALGLDAANGVTLDVTRYANNDAGRVAFMAGAADAIVSDLLWAARVKADGRDLVYIPFSSSEGAVMVPKGSPIRSVADLAGKRLGVAGGPLDKSWLMLKATAQEKAGLDLQTAAQPVFAAPPLLAAELEAGHLDAALIYWTFAARLEPKGFRQMLTVEEMVKGFGLAHEPTLVGYVFDGTFARANPGTVAAFAAASRATKTALADPDPARSGPGWAAARAQMQAGDEATFEALRRGFLAGIPRLSLAEEQTLAAQLYAVLVKLGGTKLVGSATRLPADLYFQAPAAR</sequence>
<keyword evidence="4" id="KW-1185">Reference proteome</keyword>
<name>A0ABW6ZM41_9HYPH</name>
<evidence type="ECO:0000259" key="2">
    <source>
        <dbReference type="Pfam" id="PF09084"/>
    </source>
</evidence>
<dbReference type="PROSITE" id="PS51318">
    <property type="entry name" value="TAT"/>
    <property type="match status" value="1"/>
</dbReference>
<dbReference type="Proteomes" id="UP001604043">
    <property type="component" value="Unassembled WGS sequence"/>
</dbReference>
<dbReference type="RefSeq" id="WP_029556275.1">
    <property type="nucleotide sequence ID" value="NZ_JBAFUR010000005.1"/>
</dbReference>
<dbReference type="SUPFAM" id="SSF53850">
    <property type="entry name" value="Periplasmic binding protein-like II"/>
    <property type="match status" value="1"/>
</dbReference>
<feature type="chain" id="PRO_5047542586" evidence="1">
    <location>
        <begin position="24"/>
        <end position="341"/>
    </location>
</feature>
<dbReference type="InterPro" id="IPR015168">
    <property type="entry name" value="SsuA/THI5"/>
</dbReference>
<dbReference type="PANTHER" id="PTHR30024">
    <property type="entry name" value="ALIPHATIC SULFONATES-BINDING PROTEIN-RELATED"/>
    <property type="match status" value="1"/>
</dbReference>
<gene>
    <name evidence="3" type="ORF">V5F30_18090</name>
</gene>
<accession>A0ABW6ZM41</accession>
<organism evidence="3 4">
    <name type="scientific">Xanthobacter aminoxidans</name>
    <dbReference type="NCBI Taxonomy" id="186280"/>
    <lineage>
        <taxon>Bacteria</taxon>
        <taxon>Pseudomonadati</taxon>
        <taxon>Pseudomonadota</taxon>
        <taxon>Alphaproteobacteria</taxon>
        <taxon>Hyphomicrobiales</taxon>
        <taxon>Xanthobacteraceae</taxon>
        <taxon>Xanthobacter</taxon>
    </lineage>
</organism>
<dbReference type="InterPro" id="IPR006311">
    <property type="entry name" value="TAT_signal"/>
</dbReference>
<evidence type="ECO:0000313" key="3">
    <source>
        <dbReference type="EMBL" id="MFG1254128.1"/>
    </source>
</evidence>
<feature type="signal peptide" evidence="1">
    <location>
        <begin position="1"/>
        <end position="23"/>
    </location>
</feature>
<protein>
    <submittedName>
        <fullName evidence="3">ABC transporter substrate-binding protein</fullName>
    </submittedName>
</protein>
<dbReference type="PANTHER" id="PTHR30024:SF48">
    <property type="entry name" value="ABC TRANSPORTER SUBSTRATE-BINDING PROTEIN"/>
    <property type="match status" value="1"/>
</dbReference>
<dbReference type="Gene3D" id="3.40.190.10">
    <property type="entry name" value="Periplasmic binding protein-like II"/>
    <property type="match status" value="2"/>
</dbReference>
<reference evidence="3 4" key="1">
    <citation type="submission" date="2024-02" db="EMBL/GenBank/DDBJ databases">
        <title>Expansion and revision of Xanthobacter and proposal of Roseixanthobacter gen. nov.</title>
        <authorList>
            <person name="Soltysiak M.P.M."/>
            <person name="Jalihal A."/>
            <person name="Ory A."/>
            <person name="Chrisophersen C."/>
            <person name="Lee A.D."/>
            <person name="Boulton J."/>
            <person name="Springer M."/>
        </authorList>
    </citation>
    <scope>NUCLEOTIDE SEQUENCE [LARGE SCALE GENOMIC DNA]</scope>
    <source>
        <strain evidence="3 4">CB5</strain>
    </source>
</reference>
<feature type="domain" description="SsuA/THI5-like" evidence="2">
    <location>
        <begin position="62"/>
        <end position="263"/>
    </location>
</feature>
<evidence type="ECO:0000256" key="1">
    <source>
        <dbReference type="SAM" id="SignalP"/>
    </source>
</evidence>
<evidence type="ECO:0000313" key="4">
    <source>
        <dbReference type="Proteomes" id="UP001604043"/>
    </source>
</evidence>